<dbReference type="AlphaFoldDB" id="W8RXN3"/>
<dbReference type="EMBL" id="CP004372">
    <property type="protein sequence ID" value="AHM02577.1"/>
    <property type="molecule type" value="Genomic_DNA"/>
</dbReference>
<accession>W8RXN3</accession>
<gene>
    <name evidence="1" type="ORF">roselon_00118</name>
</gene>
<sequence length="94" mass="10108">MPRDWRARAALIGPGAVIQTSGESAGLERRTDRLIAEGAARGLHIRHQRLSDPEEARHRAVWPSAMFSVVRDGCRLGGAEMPDVAILAALGARA</sequence>
<organism evidence="1 2">
    <name type="scientific">Roseicyclus elongatus DSM 19469</name>
    <dbReference type="NCBI Taxonomy" id="1294273"/>
    <lineage>
        <taxon>Bacteria</taxon>
        <taxon>Pseudomonadati</taxon>
        <taxon>Pseudomonadota</taxon>
        <taxon>Alphaproteobacteria</taxon>
        <taxon>Rhodobacterales</taxon>
        <taxon>Roseobacteraceae</taxon>
        <taxon>Roseicyclus</taxon>
    </lineage>
</organism>
<evidence type="ECO:0000313" key="1">
    <source>
        <dbReference type="EMBL" id="AHM02577.1"/>
    </source>
</evidence>
<dbReference type="HOGENOM" id="CLU_2384303_0_0_5"/>
<dbReference type="Proteomes" id="UP000019593">
    <property type="component" value="Chromosome"/>
</dbReference>
<evidence type="ECO:0000313" key="2">
    <source>
        <dbReference type="Proteomes" id="UP000019593"/>
    </source>
</evidence>
<keyword evidence="2" id="KW-1185">Reference proteome</keyword>
<reference evidence="1 2" key="1">
    <citation type="submission" date="2013-03" db="EMBL/GenBank/DDBJ databases">
        <authorList>
            <person name="Fiebig A."/>
            <person name="Goeker M."/>
            <person name="Klenk H.-P.P."/>
        </authorList>
    </citation>
    <scope>NUCLEOTIDE SEQUENCE [LARGE SCALE GENOMIC DNA]</scope>
    <source>
        <strain evidence="2">DSM 19469</strain>
    </source>
</reference>
<dbReference type="KEGG" id="red:roselon_00118"/>
<name>W8RXN3_9RHOB</name>
<proteinExistence type="predicted"/>
<protein>
    <submittedName>
        <fullName evidence="1">Uncharacterized protein</fullName>
    </submittedName>
</protein>